<dbReference type="AlphaFoldDB" id="L8FV38"/>
<sequence>MWAAEDYFHIDLAEIGHLISPGKSHCMTYRREGSRYVKYPNGGYRVHRFTRWVSARLTRRQPDALTVQITSKMNPDANPARGRITTVKGPCACSIGRGTCIAGSAPASNTAPLARSRRNGR</sequence>
<dbReference type="HOGENOM" id="CLU_2039041_0_0_1"/>
<organism evidence="1 2">
    <name type="scientific">Pseudogymnoascus destructans (strain ATCC MYA-4855 / 20631-21)</name>
    <name type="common">Bat white-nose syndrome fungus</name>
    <name type="synonym">Geomyces destructans</name>
    <dbReference type="NCBI Taxonomy" id="658429"/>
    <lineage>
        <taxon>Eukaryota</taxon>
        <taxon>Fungi</taxon>
        <taxon>Dikarya</taxon>
        <taxon>Ascomycota</taxon>
        <taxon>Pezizomycotina</taxon>
        <taxon>Leotiomycetes</taxon>
        <taxon>Thelebolales</taxon>
        <taxon>Thelebolaceae</taxon>
        <taxon>Pseudogymnoascus</taxon>
    </lineage>
</organism>
<dbReference type="InParanoid" id="L8FV38"/>
<evidence type="ECO:0000313" key="2">
    <source>
        <dbReference type="Proteomes" id="UP000011064"/>
    </source>
</evidence>
<reference evidence="2" key="1">
    <citation type="submission" date="2010-09" db="EMBL/GenBank/DDBJ databases">
        <title>The genome sequence of Geomyces destructans 20631-21.</title>
        <authorList>
            <consortium name="The Broad Institute Genome Sequencing Platform"/>
            <person name="Cuomo C.A."/>
            <person name="Blehert D.S."/>
            <person name="Lorch J.M."/>
            <person name="Young S.K."/>
            <person name="Zeng Q."/>
            <person name="Gargeya S."/>
            <person name="Fitzgerald M."/>
            <person name="Haas B."/>
            <person name="Abouelleil A."/>
            <person name="Alvarado L."/>
            <person name="Arachchi H.M."/>
            <person name="Berlin A."/>
            <person name="Brown A."/>
            <person name="Chapman S.B."/>
            <person name="Chen Z."/>
            <person name="Dunbar C."/>
            <person name="Freedman E."/>
            <person name="Gearin G."/>
            <person name="Gellesch M."/>
            <person name="Goldberg J."/>
            <person name="Griggs A."/>
            <person name="Gujja S."/>
            <person name="Heiman D."/>
            <person name="Howarth C."/>
            <person name="Larson L."/>
            <person name="Lui A."/>
            <person name="MacDonald P.J.P."/>
            <person name="Montmayeur A."/>
            <person name="Murphy C."/>
            <person name="Neiman D."/>
            <person name="Pearson M."/>
            <person name="Priest M."/>
            <person name="Roberts A."/>
            <person name="Saif S."/>
            <person name="Shea T."/>
            <person name="Shenoy N."/>
            <person name="Sisk P."/>
            <person name="Stolte C."/>
            <person name="Sykes S."/>
            <person name="Wortman J."/>
            <person name="Nusbaum C."/>
            <person name="Birren B."/>
        </authorList>
    </citation>
    <scope>NUCLEOTIDE SEQUENCE [LARGE SCALE GENOMIC DNA]</scope>
    <source>
        <strain evidence="2">ATCC MYA-4855 / 20631-21</strain>
    </source>
</reference>
<evidence type="ECO:0000313" key="1">
    <source>
        <dbReference type="EMBL" id="ELR04348.1"/>
    </source>
</evidence>
<dbReference type="Proteomes" id="UP000011064">
    <property type="component" value="Unassembled WGS sequence"/>
</dbReference>
<dbReference type="EMBL" id="GL574944">
    <property type="protein sequence ID" value="ELR04348.1"/>
    <property type="molecule type" value="Genomic_DNA"/>
</dbReference>
<name>L8FV38_PSED2</name>
<accession>L8FV38</accession>
<keyword evidence="2" id="KW-1185">Reference proteome</keyword>
<proteinExistence type="predicted"/>
<dbReference type="VEuPathDB" id="FungiDB:GMDG_09034"/>
<gene>
    <name evidence="1" type="ORF">GMDG_09034</name>
</gene>
<protein>
    <submittedName>
        <fullName evidence="1">Uncharacterized protein</fullName>
    </submittedName>
</protein>